<dbReference type="OrthoDB" id="2082794at2"/>
<name>A0A2U2C5L6_9RHOB</name>
<dbReference type="AlphaFoldDB" id="A0A2U2C5L6"/>
<dbReference type="GO" id="GO:0004497">
    <property type="term" value="F:monooxygenase activity"/>
    <property type="evidence" value="ECO:0007669"/>
    <property type="project" value="UniProtKB-KW"/>
</dbReference>
<dbReference type="Pfam" id="PF03992">
    <property type="entry name" value="ABM"/>
    <property type="match status" value="1"/>
</dbReference>
<evidence type="ECO:0000259" key="1">
    <source>
        <dbReference type="Pfam" id="PF03992"/>
    </source>
</evidence>
<proteinExistence type="predicted"/>
<dbReference type="RefSeq" id="WP_109534730.1">
    <property type="nucleotide sequence ID" value="NZ_QEYD01000012.1"/>
</dbReference>
<evidence type="ECO:0000313" key="2">
    <source>
        <dbReference type="EMBL" id="PWE27186.1"/>
    </source>
</evidence>
<dbReference type="EMBL" id="QEYD01000012">
    <property type="protein sequence ID" value="PWE27186.1"/>
    <property type="molecule type" value="Genomic_DNA"/>
</dbReference>
<keyword evidence="2" id="KW-0503">Monooxygenase</keyword>
<comment type="caution">
    <text evidence="2">The sequence shown here is derived from an EMBL/GenBank/DDBJ whole genome shotgun (WGS) entry which is preliminary data.</text>
</comment>
<dbReference type="SUPFAM" id="SSF54909">
    <property type="entry name" value="Dimeric alpha+beta barrel"/>
    <property type="match status" value="1"/>
</dbReference>
<dbReference type="GeneID" id="94366777"/>
<evidence type="ECO:0000313" key="3">
    <source>
        <dbReference type="Proteomes" id="UP000244940"/>
    </source>
</evidence>
<protein>
    <submittedName>
        <fullName evidence="2">Antibiotic biosynthesis monooxygenase</fullName>
    </submittedName>
</protein>
<feature type="domain" description="ABM" evidence="1">
    <location>
        <begin position="6"/>
        <end position="69"/>
    </location>
</feature>
<dbReference type="InterPro" id="IPR007138">
    <property type="entry name" value="ABM_dom"/>
</dbReference>
<gene>
    <name evidence="2" type="ORF">C4N9_17935</name>
</gene>
<dbReference type="InterPro" id="IPR011008">
    <property type="entry name" value="Dimeric_a/b-barrel"/>
</dbReference>
<sequence length="114" mass="12666">MAITWILETTLDPGRADELRALAADMSASTRANEPGCTLYEWFISEDGTRCHILEGYADDEAVVTHVKNLNAQFARQLFGIVRPARFVVYGSPGEEARNAIHALQPVYMPPLMD</sequence>
<organism evidence="2 3">
    <name type="scientific">Pararhodobacter marinus</name>
    <dbReference type="NCBI Taxonomy" id="2184063"/>
    <lineage>
        <taxon>Bacteria</taxon>
        <taxon>Pseudomonadati</taxon>
        <taxon>Pseudomonadota</taxon>
        <taxon>Alphaproteobacteria</taxon>
        <taxon>Rhodobacterales</taxon>
        <taxon>Paracoccaceae</taxon>
        <taxon>Pararhodobacter</taxon>
    </lineage>
</organism>
<reference evidence="2 3" key="1">
    <citation type="submission" date="2018-05" db="EMBL/GenBank/DDBJ databases">
        <title>Pararhodobacter marina sp. nov., isolated from deep-sea water of the Indian Ocean.</title>
        <authorList>
            <person name="Lai Q.Sr."/>
            <person name="Liu X."/>
            <person name="Shao Z."/>
        </authorList>
    </citation>
    <scope>NUCLEOTIDE SEQUENCE [LARGE SCALE GENOMIC DNA]</scope>
    <source>
        <strain evidence="2 3">CIC4N-9</strain>
    </source>
</reference>
<keyword evidence="2" id="KW-0560">Oxidoreductase</keyword>
<dbReference type="Proteomes" id="UP000244940">
    <property type="component" value="Unassembled WGS sequence"/>
</dbReference>
<keyword evidence="3" id="KW-1185">Reference proteome</keyword>
<dbReference type="Gene3D" id="3.30.70.100">
    <property type="match status" value="1"/>
</dbReference>
<accession>A0A2U2C5L6</accession>